<keyword evidence="3" id="KW-0762">Sugar transport</keyword>
<dbReference type="InterPro" id="IPR050107">
    <property type="entry name" value="ABC_carbohydrate_import_ATPase"/>
</dbReference>
<dbReference type="InterPro" id="IPR027417">
    <property type="entry name" value="P-loop_NTPase"/>
</dbReference>
<reference evidence="10" key="1">
    <citation type="journal article" date="2022" name="Cell">
        <title>Design, construction, and in vivo augmentation of a complex gut microbiome.</title>
        <authorList>
            <person name="Cheng A.G."/>
            <person name="Ho P.Y."/>
            <person name="Aranda-Diaz A."/>
            <person name="Jain S."/>
            <person name="Yu F.B."/>
            <person name="Meng X."/>
            <person name="Wang M."/>
            <person name="Iakiviak M."/>
            <person name="Nagashima K."/>
            <person name="Zhao A."/>
            <person name="Murugkar P."/>
            <person name="Patil A."/>
            <person name="Atabakhsh K."/>
            <person name="Weakley A."/>
            <person name="Yan J."/>
            <person name="Brumbaugh A.R."/>
            <person name="Higginbottom S."/>
            <person name="Dimas A."/>
            <person name="Shiver A.L."/>
            <person name="Deutschbauer A."/>
            <person name="Neff N."/>
            <person name="Sonnenburg J.L."/>
            <person name="Huang K.C."/>
            <person name="Fischbach M.A."/>
        </authorList>
    </citation>
    <scope>NUCLEOTIDE SEQUENCE</scope>
    <source>
        <strain evidence="10">DSM 19829</strain>
    </source>
</reference>
<evidence type="ECO:0000256" key="3">
    <source>
        <dbReference type="ARBA" id="ARBA00022597"/>
    </source>
</evidence>
<dbReference type="SMART" id="SM00382">
    <property type="entry name" value="AAA"/>
    <property type="match status" value="2"/>
</dbReference>
<dbReference type="Proteomes" id="UP001060164">
    <property type="component" value="Chromosome"/>
</dbReference>
<keyword evidence="5" id="KW-0547">Nucleotide-binding</keyword>
<sequence>MGKTILKMEGITKYIFDEYGKAIRNTSVKILEDVNFDLQEGEVHVIVGENGAGKSTLMKVLGGIIPPDEGTVTLNDETYEVKGPKEAREKGVAFIHQELNLCLNLDIAHNIFLGREPVKNGFVDHQTIYQKSREYLDFFGYEDIDPRTMIRDLSTARQQVVEIVKAMSYKSKIIIMDEPTASLTQKEIDHLFKLIRQMKRDGISIIYISHRFDELREIGNRITVLRDGKSITTLSMDDFDYDSIVKLMVGRTIGNMFDCTHQVTDQEVLRLEGVKISPNTKPVDLVVNRGEIVGLGGLVGSGRSELARSVFGDRPVFGGRVIYKGRDYTNASPSRSIAMGMAYLSEDRKIDGLIVDKNIKENITLASLPRLFKNHVINVKKEKEIAAAGIKELNVICRSMDQLVSTLSGGNQQKVLFSKWLTSKPDLLMLDEPTRGIDVNAKAEIYQIIDNIARQGVAILMISSELPELIGMSDRIYVMRKGSVTLEITQKEMMTQERILANTLG</sequence>
<evidence type="ECO:0000256" key="1">
    <source>
        <dbReference type="ARBA" id="ARBA00022448"/>
    </source>
</evidence>
<evidence type="ECO:0000256" key="6">
    <source>
        <dbReference type="ARBA" id="ARBA00022840"/>
    </source>
</evidence>
<evidence type="ECO:0000313" key="10">
    <source>
        <dbReference type="EMBL" id="UWP58868.1"/>
    </source>
</evidence>
<dbReference type="CDD" id="cd03215">
    <property type="entry name" value="ABC_Carb_Monos_II"/>
    <property type="match status" value="1"/>
</dbReference>
<dbReference type="CDD" id="cd03216">
    <property type="entry name" value="ABC_Carb_Monos_I"/>
    <property type="match status" value="1"/>
</dbReference>
<feature type="domain" description="ABC transporter" evidence="9">
    <location>
        <begin position="263"/>
        <end position="504"/>
    </location>
</feature>
<dbReference type="SUPFAM" id="SSF52540">
    <property type="entry name" value="P-loop containing nucleoside triphosphate hydrolases"/>
    <property type="match status" value="2"/>
</dbReference>
<gene>
    <name evidence="10" type="ORF">NQ502_16060</name>
</gene>
<protein>
    <submittedName>
        <fullName evidence="10">Sugar ABC transporter ATP-binding protein</fullName>
    </submittedName>
</protein>
<keyword evidence="1" id="KW-0813">Transport</keyword>
<evidence type="ECO:0000256" key="7">
    <source>
        <dbReference type="ARBA" id="ARBA00022967"/>
    </source>
</evidence>
<evidence type="ECO:0000259" key="9">
    <source>
        <dbReference type="PROSITE" id="PS50893"/>
    </source>
</evidence>
<dbReference type="RefSeq" id="WP_028527381.1">
    <property type="nucleotide sequence ID" value="NZ_CABLBR010000001.1"/>
</dbReference>
<dbReference type="PANTHER" id="PTHR43790">
    <property type="entry name" value="CARBOHYDRATE TRANSPORT ATP-BINDING PROTEIN MG119-RELATED"/>
    <property type="match status" value="1"/>
</dbReference>
<accession>A0ABY5VFR1</accession>
<dbReference type="InterPro" id="IPR017871">
    <property type="entry name" value="ABC_transporter-like_CS"/>
</dbReference>
<dbReference type="InterPro" id="IPR003593">
    <property type="entry name" value="AAA+_ATPase"/>
</dbReference>
<keyword evidence="4" id="KW-0677">Repeat</keyword>
<dbReference type="PROSITE" id="PS50893">
    <property type="entry name" value="ABC_TRANSPORTER_2"/>
    <property type="match status" value="2"/>
</dbReference>
<evidence type="ECO:0000313" key="11">
    <source>
        <dbReference type="Proteomes" id="UP001060164"/>
    </source>
</evidence>
<dbReference type="EMBL" id="CP102290">
    <property type="protein sequence ID" value="UWP58868.1"/>
    <property type="molecule type" value="Genomic_DNA"/>
</dbReference>
<name>A0ABY5VFR1_9FIRM</name>
<dbReference type="PROSITE" id="PS00211">
    <property type="entry name" value="ABC_TRANSPORTER_1"/>
    <property type="match status" value="1"/>
</dbReference>
<keyword evidence="11" id="KW-1185">Reference proteome</keyword>
<evidence type="ECO:0000256" key="4">
    <source>
        <dbReference type="ARBA" id="ARBA00022737"/>
    </source>
</evidence>
<feature type="domain" description="ABC transporter" evidence="9">
    <location>
        <begin position="6"/>
        <end position="252"/>
    </location>
</feature>
<keyword evidence="8" id="KW-0472">Membrane</keyword>
<dbReference type="GO" id="GO:0005524">
    <property type="term" value="F:ATP binding"/>
    <property type="evidence" value="ECO:0007669"/>
    <property type="project" value="UniProtKB-KW"/>
</dbReference>
<dbReference type="InterPro" id="IPR003439">
    <property type="entry name" value="ABC_transporter-like_ATP-bd"/>
</dbReference>
<organism evidence="10 11">
    <name type="scientific">Ruminococcus gauvreauii</name>
    <dbReference type="NCBI Taxonomy" id="438033"/>
    <lineage>
        <taxon>Bacteria</taxon>
        <taxon>Bacillati</taxon>
        <taxon>Bacillota</taxon>
        <taxon>Clostridia</taxon>
        <taxon>Eubacteriales</taxon>
        <taxon>Oscillospiraceae</taxon>
        <taxon>Ruminococcus</taxon>
    </lineage>
</organism>
<keyword evidence="7" id="KW-1278">Translocase</keyword>
<keyword evidence="6 10" id="KW-0067">ATP-binding</keyword>
<keyword evidence="2" id="KW-1003">Cell membrane</keyword>
<proteinExistence type="predicted"/>
<evidence type="ECO:0000256" key="5">
    <source>
        <dbReference type="ARBA" id="ARBA00022741"/>
    </source>
</evidence>
<evidence type="ECO:0000256" key="8">
    <source>
        <dbReference type="ARBA" id="ARBA00023136"/>
    </source>
</evidence>
<dbReference type="Gene3D" id="3.40.50.300">
    <property type="entry name" value="P-loop containing nucleotide triphosphate hydrolases"/>
    <property type="match status" value="2"/>
</dbReference>
<evidence type="ECO:0000256" key="2">
    <source>
        <dbReference type="ARBA" id="ARBA00022475"/>
    </source>
</evidence>
<dbReference type="PANTHER" id="PTHR43790:SF3">
    <property type="entry name" value="D-ALLOSE IMPORT ATP-BINDING PROTEIN ALSA-RELATED"/>
    <property type="match status" value="1"/>
</dbReference>
<dbReference type="Pfam" id="PF00005">
    <property type="entry name" value="ABC_tran"/>
    <property type="match status" value="2"/>
</dbReference>